<gene>
    <name evidence="4" type="primary">NCL1_34304</name>
    <name evidence="4" type="ORF">TNCT_215821</name>
</gene>
<keyword evidence="5" id="KW-1185">Reference proteome</keyword>
<organism evidence="4 5">
    <name type="scientific">Trichonephila clavata</name>
    <name type="common">Joro spider</name>
    <name type="synonym">Nephila clavata</name>
    <dbReference type="NCBI Taxonomy" id="2740835"/>
    <lineage>
        <taxon>Eukaryota</taxon>
        <taxon>Metazoa</taxon>
        <taxon>Ecdysozoa</taxon>
        <taxon>Arthropoda</taxon>
        <taxon>Chelicerata</taxon>
        <taxon>Arachnida</taxon>
        <taxon>Araneae</taxon>
        <taxon>Araneomorphae</taxon>
        <taxon>Entelegynae</taxon>
        <taxon>Araneoidea</taxon>
        <taxon>Nephilidae</taxon>
        <taxon>Trichonephila</taxon>
    </lineage>
</organism>
<dbReference type="AlphaFoldDB" id="A0A8X6FW69"/>
<dbReference type="Proteomes" id="UP000887116">
    <property type="component" value="Unassembled WGS sequence"/>
</dbReference>
<dbReference type="GO" id="GO:0006355">
    <property type="term" value="P:regulation of DNA-templated transcription"/>
    <property type="evidence" value="ECO:0007669"/>
    <property type="project" value="InterPro"/>
</dbReference>
<dbReference type="InterPro" id="IPR036388">
    <property type="entry name" value="WH-like_DNA-bd_sf"/>
</dbReference>
<reference evidence="4" key="1">
    <citation type="submission" date="2020-07" db="EMBL/GenBank/DDBJ databases">
        <title>Multicomponent nature underlies the extraordinary mechanical properties of spider dragline silk.</title>
        <authorList>
            <person name="Kono N."/>
            <person name="Nakamura H."/>
            <person name="Mori M."/>
            <person name="Yoshida Y."/>
            <person name="Ohtoshi R."/>
            <person name="Malay A.D."/>
            <person name="Moran D.A.P."/>
            <person name="Tomita M."/>
            <person name="Numata K."/>
            <person name="Arakawa K."/>
        </authorList>
    </citation>
    <scope>NUCLEOTIDE SEQUENCE</scope>
</reference>
<accession>A0A8X6FW69</accession>
<sequence>MSSRKETSENEHCLVIKWSKDGKSLREIASFIRKSYGCVQKIIQKYRKTGSLANIPGRGCKEILSTTEKRKIIRSLKKNPKLSAPKLASSMVSEIGRNISAEIVKTCSL</sequence>
<dbReference type="InterPro" id="IPR001523">
    <property type="entry name" value="Paired_dom"/>
</dbReference>
<evidence type="ECO:0000313" key="4">
    <source>
        <dbReference type="EMBL" id="GFQ90835.1"/>
    </source>
</evidence>
<dbReference type="SUPFAM" id="SSF46689">
    <property type="entry name" value="Homeodomain-like"/>
    <property type="match status" value="1"/>
</dbReference>
<dbReference type="Gene3D" id="1.10.10.10">
    <property type="entry name" value="Winged helix-like DNA-binding domain superfamily/Winged helix DNA-binding domain"/>
    <property type="match status" value="1"/>
</dbReference>
<comment type="subcellular location">
    <subcellularLocation>
        <location evidence="1">Nucleus</location>
    </subcellularLocation>
</comment>
<evidence type="ECO:0000256" key="1">
    <source>
        <dbReference type="ARBA" id="ARBA00004123"/>
    </source>
</evidence>
<dbReference type="GO" id="GO:0005634">
    <property type="term" value="C:nucleus"/>
    <property type="evidence" value="ECO:0007669"/>
    <property type="project" value="UniProtKB-SubCell"/>
</dbReference>
<evidence type="ECO:0000256" key="2">
    <source>
        <dbReference type="ARBA" id="ARBA00022724"/>
    </source>
</evidence>
<comment type="caution">
    <text evidence="4">The sequence shown here is derived from an EMBL/GenBank/DDBJ whole genome shotgun (WGS) entry which is preliminary data.</text>
</comment>
<dbReference type="OrthoDB" id="6425807at2759"/>
<dbReference type="GO" id="GO:0003677">
    <property type="term" value="F:DNA binding"/>
    <property type="evidence" value="ECO:0007669"/>
    <property type="project" value="InterPro"/>
</dbReference>
<evidence type="ECO:0000313" key="5">
    <source>
        <dbReference type="Proteomes" id="UP000887116"/>
    </source>
</evidence>
<protein>
    <recommendedName>
        <fullName evidence="3">Paired domain-containing protein</fullName>
    </recommendedName>
</protein>
<name>A0A8X6FW69_TRICU</name>
<proteinExistence type="predicted"/>
<feature type="domain" description="Paired" evidence="3">
    <location>
        <begin position="18"/>
        <end position="93"/>
    </location>
</feature>
<dbReference type="EMBL" id="BMAO01033640">
    <property type="protein sequence ID" value="GFQ90835.1"/>
    <property type="molecule type" value="Genomic_DNA"/>
</dbReference>
<dbReference type="InterPro" id="IPR009057">
    <property type="entry name" value="Homeodomain-like_sf"/>
</dbReference>
<dbReference type="Pfam" id="PF00292">
    <property type="entry name" value="PAX"/>
    <property type="match status" value="1"/>
</dbReference>
<evidence type="ECO:0000259" key="3">
    <source>
        <dbReference type="Pfam" id="PF00292"/>
    </source>
</evidence>
<keyword evidence="2" id="KW-0563">Paired box</keyword>